<protein>
    <submittedName>
        <fullName evidence="10">M14 family metallopeptidase</fullName>
    </submittedName>
</protein>
<dbReference type="PANTHER" id="PTHR11705">
    <property type="entry name" value="PROTEASE FAMILY M14 CARBOXYPEPTIDASE A,B"/>
    <property type="match status" value="1"/>
</dbReference>
<dbReference type="InterPro" id="IPR029062">
    <property type="entry name" value="Class_I_gatase-like"/>
</dbReference>
<organism evidence="10 11">
    <name type="scientific">Ferruginibacter yonginensis</name>
    <dbReference type="NCBI Taxonomy" id="1310416"/>
    <lineage>
        <taxon>Bacteria</taxon>
        <taxon>Pseudomonadati</taxon>
        <taxon>Bacteroidota</taxon>
        <taxon>Chitinophagia</taxon>
        <taxon>Chitinophagales</taxon>
        <taxon>Chitinophagaceae</taxon>
        <taxon>Ferruginibacter</taxon>
    </lineage>
</organism>
<sequence>MKKYCLFMITLCCVTVSVAQLKSPEAFLGYPLGSRYTAHHQVVDYFLYVSKTMDTQCKLVQYGTTNEHRPLYLAFVSSDKNIANLEKIRVNNIQLVNNNTEANTNSPSIVWLSYNVHGNETSSTEAAMLTLYELLNTSNTQSKQWLQNTVVIIDPCLNPDGRERYVNWFNGIVGSQYNASLNAREHREPWPGGRTNHYNFDLNRDWAWQTQTESMSRIQQYQLWMPQIHVDFHEQGINQPYYFAPAAKPYHQAITKWQKDFQVIVGKNHAGYFDKNNWLYFTKETFDLFYPSYGDTYPLYNGAIGMTYEQGGGPAGGLAATTDEGDTLTLTDRIMHHFTTGMSTVETASKNNGLLMAAFQKYYKAANNGEVGTYKTYIIKTSDDDMPKIKSLLQLLQKNGISYGTTNPTNSNGFNYFTQKNESFSINKNDIVITAAQSKATLLNVLFEPNAILEDSATYDITAWALPYVYGVQCYATTQKLAVNNNTSTAFVPNSNNDVYGYVLKWQAVNSASTVAALFQKGIKLRYAEKDFDANGQSFKAGAIIILKKGNESFGNNLWPTVKNICDANEVKMFAVNSGMVDKGADFGSEAVHPIQAPRVALLTGENVNANAAGEVWHFFDNVLHYPITLINANNVNRINWSVIDVLIMPDGRYNFLNDKDDAKAFEQWIKNGGRVVALESAVAQLSKQEWSSIKAKKTDGDDDTNYVNKNSYDALVNYNDRERSAISNYTPGAIFKVAVDNSHPLMYGYPNFYYTLKMDDVVYEFVKEGGWNIGVIKKENAVAGFVGKKLAPKLKDGLLFSAQELGGGTVTYLTDNVMFRSFWENGKLMLCNAVFFVGQ</sequence>
<keyword evidence="4" id="KW-0378">Hydrolase</keyword>
<dbReference type="SMART" id="SM00631">
    <property type="entry name" value="Zn_pept"/>
    <property type="match status" value="1"/>
</dbReference>
<evidence type="ECO:0000256" key="6">
    <source>
        <dbReference type="ARBA" id="ARBA00023049"/>
    </source>
</evidence>
<evidence type="ECO:0000256" key="5">
    <source>
        <dbReference type="ARBA" id="ARBA00022833"/>
    </source>
</evidence>
<gene>
    <name evidence="10" type="ORF">ACFOWM_08610</name>
</gene>
<comment type="caution">
    <text evidence="10">The sequence shown here is derived from an EMBL/GenBank/DDBJ whole genome shotgun (WGS) entry which is preliminary data.</text>
</comment>
<evidence type="ECO:0000256" key="7">
    <source>
        <dbReference type="PROSITE-ProRule" id="PRU01379"/>
    </source>
</evidence>
<evidence type="ECO:0000313" key="10">
    <source>
        <dbReference type="EMBL" id="MFC4262935.1"/>
    </source>
</evidence>
<dbReference type="Pfam" id="PF00246">
    <property type="entry name" value="Peptidase_M14"/>
    <property type="match status" value="1"/>
</dbReference>
<keyword evidence="5" id="KW-0862">Zinc</keyword>
<keyword evidence="11" id="KW-1185">Reference proteome</keyword>
<evidence type="ECO:0000256" key="3">
    <source>
        <dbReference type="ARBA" id="ARBA00022670"/>
    </source>
</evidence>
<dbReference type="SUPFAM" id="SSF52317">
    <property type="entry name" value="Class I glutamine amidotransferase-like"/>
    <property type="match status" value="1"/>
</dbReference>
<comment type="cofactor">
    <cofactor evidence="1">
        <name>Zn(2+)</name>
        <dbReference type="ChEBI" id="CHEBI:29105"/>
    </cofactor>
</comment>
<proteinExistence type="inferred from homology"/>
<feature type="signal peptide" evidence="8">
    <location>
        <begin position="1"/>
        <end position="19"/>
    </location>
</feature>
<reference evidence="11" key="1">
    <citation type="journal article" date="2019" name="Int. J. Syst. Evol. Microbiol.">
        <title>The Global Catalogue of Microorganisms (GCM) 10K type strain sequencing project: providing services to taxonomists for standard genome sequencing and annotation.</title>
        <authorList>
            <consortium name="The Broad Institute Genomics Platform"/>
            <consortium name="The Broad Institute Genome Sequencing Center for Infectious Disease"/>
            <person name="Wu L."/>
            <person name="Ma J."/>
        </authorList>
    </citation>
    <scope>NUCLEOTIDE SEQUENCE [LARGE SCALE GENOMIC DNA]</scope>
    <source>
        <strain evidence="11">CECT 8289</strain>
    </source>
</reference>
<keyword evidence="3" id="KW-0645">Protease</keyword>
<dbReference type="CDD" id="cd06238">
    <property type="entry name" value="M14-like"/>
    <property type="match status" value="1"/>
</dbReference>
<keyword evidence="8" id="KW-0732">Signal</keyword>
<feature type="chain" id="PRO_5046556338" evidence="8">
    <location>
        <begin position="20"/>
        <end position="840"/>
    </location>
</feature>
<dbReference type="PANTHER" id="PTHR11705:SF143">
    <property type="entry name" value="SLL0236 PROTEIN"/>
    <property type="match status" value="1"/>
</dbReference>
<dbReference type="SUPFAM" id="SSF53187">
    <property type="entry name" value="Zn-dependent exopeptidases"/>
    <property type="match status" value="1"/>
</dbReference>
<dbReference type="Proteomes" id="UP001595907">
    <property type="component" value="Unassembled WGS sequence"/>
</dbReference>
<evidence type="ECO:0000256" key="1">
    <source>
        <dbReference type="ARBA" id="ARBA00001947"/>
    </source>
</evidence>
<dbReference type="PROSITE" id="PS52035">
    <property type="entry name" value="PEPTIDASE_M14"/>
    <property type="match status" value="1"/>
</dbReference>
<comment type="caution">
    <text evidence="7">Lacks conserved residue(s) required for the propagation of feature annotation.</text>
</comment>
<evidence type="ECO:0000256" key="4">
    <source>
        <dbReference type="ARBA" id="ARBA00022801"/>
    </source>
</evidence>
<dbReference type="Gene3D" id="3.40.630.10">
    <property type="entry name" value="Zn peptidases"/>
    <property type="match status" value="1"/>
</dbReference>
<accession>A0ABV8QRR0</accession>
<evidence type="ECO:0000256" key="2">
    <source>
        <dbReference type="ARBA" id="ARBA00005988"/>
    </source>
</evidence>
<dbReference type="EMBL" id="JBHSCZ010000002">
    <property type="protein sequence ID" value="MFC4262935.1"/>
    <property type="molecule type" value="Genomic_DNA"/>
</dbReference>
<keyword evidence="6" id="KW-0482">Metalloprotease</keyword>
<comment type="similarity">
    <text evidence="2 7">Belongs to the peptidase M14 family.</text>
</comment>
<feature type="domain" description="Peptidase M14" evidence="9">
    <location>
        <begin position="35"/>
        <end position="363"/>
    </location>
</feature>
<evidence type="ECO:0000256" key="8">
    <source>
        <dbReference type="SAM" id="SignalP"/>
    </source>
</evidence>
<name>A0ABV8QRR0_9BACT</name>
<dbReference type="InterPro" id="IPR000834">
    <property type="entry name" value="Peptidase_M14"/>
</dbReference>
<dbReference type="RefSeq" id="WP_379708881.1">
    <property type="nucleotide sequence ID" value="NZ_JBHSCZ010000002.1"/>
</dbReference>
<evidence type="ECO:0000259" key="9">
    <source>
        <dbReference type="PROSITE" id="PS52035"/>
    </source>
</evidence>
<evidence type="ECO:0000313" key="11">
    <source>
        <dbReference type="Proteomes" id="UP001595907"/>
    </source>
</evidence>